<dbReference type="AlphaFoldDB" id="M7W818"/>
<gene>
    <name evidence="4" type="ORF">KM1_129130</name>
</gene>
<dbReference type="EMBL" id="KB637426">
    <property type="protein sequence ID" value="EMS16412.1"/>
    <property type="molecule type" value="Genomic_DNA"/>
</dbReference>
<evidence type="ECO:0000256" key="2">
    <source>
        <dbReference type="ARBA" id="ARBA00022452"/>
    </source>
</evidence>
<dbReference type="VEuPathDB" id="AmoebaDB:KM1_129130"/>
<organism evidence="4 5">
    <name type="scientific">Entamoeba histolytica HM-3:IMSS</name>
    <dbReference type="NCBI Taxonomy" id="885315"/>
    <lineage>
        <taxon>Eukaryota</taxon>
        <taxon>Amoebozoa</taxon>
        <taxon>Evosea</taxon>
        <taxon>Archamoebae</taxon>
        <taxon>Mastigamoebida</taxon>
        <taxon>Entamoebidae</taxon>
        <taxon>Entamoeba</taxon>
    </lineage>
</organism>
<evidence type="ECO:0000256" key="3">
    <source>
        <dbReference type="ARBA" id="ARBA00022787"/>
    </source>
</evidence>
<sequence>MTKGTNIECLFLFERTYKFQKMEGLLDPHYVCEPYEAIGAINDSLQPECFNGMKIEITKQHNENLVTGHYFTIEPPSPKGQKFNRIHSFLYSGYWGNIIARLDNEMKGSFLSSFNLLSKQISGSLRIANGEDNEIEAGIDGKVSGFGKCFGMRYEKGGLYVLNLMQKITDSCSVGTECCLIPSKRIRTNSYGLLWNITPQIISTFIYSQLNQTLFSTLRYSPSQYLTYGCQFVYQNKPQKAIYGLLAFEHSSQDSSFKTIVNTQGTLSSCFQTNLCQIASNLLLSVQANPFIGSYSWGASIQIFR</sequence>
<dbReference type="PANTHER" id="PTHR10802">
    <property type="entry name" value="MITOCHONDRIAL IMPORT RECEPTOR SUBUNIT TOM40"/>
    <property type="match status" value="1"/>
</dbReference>
<dbReference type="GO" id="GO:0008320">
    <property type="term" value="F:protein transmembrane transporter activity"/>
    <property type="evidence" value="ECO:0007669"/>
    <property type="project" value="InterPro"/>
</dbReference>
<dbReference type="OrthoDB" id="24820at2759"/>
<keyword evidence="3" id="KW-1000">Mitochondrion outer membrane</keyword>
<evidence type="ECO:0000313" key="5">
    <source>
        <dbReference type="Proteomes" id="UP000030780"/>
    </source>
</evidence>
<accession>M7W818</accession>
<name>M7W818_ENTHI</name>
<proteinExistence type="predicted"/>
<dbReference type="Proteomes" id="UP000030780">
    <property type="component" value="Unassembled WGS sequence"/>
</dbReference>
<evidence type="ECO:0000256" key="1">
    <source>
        <dbReference type="ARBA" id="ARBA00004294"/>
    </source>
</evidence>
<keyword evidence="3" id="KW-0496">Mitochondrion</keyword>
<keyword evidence="2" id="KW-0812">Transmembrane</keyword>
<evidence type="ECO:0008006" key="6">
    <source>
        <dbReference type="Google" id="ProtNLM"/>
    </source>
</evidence>
<protein>
    <recommendedName>
        <fullName evidence="6">Mitochondrial import receptor subunit TOM40</fullName>
    </recommendedName>
</protein>
<dbReference type="GO" id="GO:0030150">
    <property type="term" value="P:protein import into mitochondrial matrix"/>
    <property type="evidence" value="ECO:0007669"/>
    <property type="project" value="InterPro"/>
</dbReference>
<comment type="subcellular location">
    <subcellularLocation>
        <location evidence="1">Mitochondrion outer membrane</location>
    </subcellularLocation>
</comment>
<dbReference type="InterPro" id="IPR037930">
    <property type="entry name" value="Tom40"/>
</dbReference>
<keyword evidence="2" id="KW-1134">Transmembrane beta strand</keyword>
<evidence type="ECO:0000313" key="4">
    <source>
        <dbReference type="EMBL" id="EMS16412.1"/>
    </source>
</evidence>
<keyword evidence="2" id="KW-0472">Membrane</keyword>
<reference evidence="4 5" key="1">
    <citation type="submission" date="2013-01" db="EMBL/GenBank/DDBJ databases">
        <authorList>
            <person name="Inman J."/>
            <person name="Zafar N."/>
            <person name="Lorenzi H."/>
            <person name="Caler E."/>
        </authorList>
    </citation>
    <scope>NUCLEOTIDE SEQUENCE [LARGE SCALE GENOMIC DNA]</scope>
    <source>
        <strain evidence="4 5">HM-3:IMSS</strain>
    </source>
</reference>
<dbReference type="GO" id="GO:0005741">
    <property type="term" value="C:mitochondrial outer membrane"/>
    <property type="evidence" value="ECO:0007669"/>
    <property type="project" value="UniProtKB-SubCell"/>
</dbReference>